<protein>
    <recommendedName>
        <fullName evidence="1">SHOCT domain-containing protein</fullName>
    </recommendedName>
</protein>
<evidence type="ECO:0000313" key="2">
    <source>
        <dbReference type="EMBL" id="OUM20904.1"/>
    </source>
</evidence>
<dbReference type="RefSeq" id="WP_087018289.1">
    <property type="nucleotide sequence ID" value="NZ_NHOC01000004.1"/>
</dbReference>
<dbReference type="AlphaFoldDB" id="A0A252F567"/>
<dbReference type="OrthoDB" id="2307739at2"/>
<proteinExistence type="predicted"/>
<dbReference type="Proteomes" id="UP000194903">
    <property type="component" value="Unassembled WGS sequence"/>
</dbReference>
<evidence type="ECO:0000313" key="3">
    <source>
        <dbReference type="Proteomes" id="UP000194903"/>
    </source>
</evidence>
<dbReference type="InterPro" id="IPR018649">
    <property type="entry name" value="SHOCT"/>
</dbReference>
<accession>A0A252F567</accession>
<feature type="domain" description="SHOCT" evidence="1">
    <location>
        <begin position="294"/>
        <end position="319"/>
    </location>
</feature>
<evidence type="ECO:0000259" key="1">
    <source>
        <dbReference type="Pfam" id="PF09851"/>
    </source>
</evidence>
<dbReference type="Pfam" id="PF09851">
    <property type="entry name" value="SHOCT"/>
    <property type="match status" value="1"/>
</dbReference>
<sequence>MAKQKYALNPGEKIVYKTSCVRHGFWGAYTHALTITNQSVILEKYGMLNNFKGIERYNYSDITQAIKGEASNGEDQLELYINGNVEDFALQSGDDNELQVLIMAINDQMGADAEYYDFNYYQSIVTETKDTDRILELRAKVQDEMPTSGESGLEFAGSVAKNLIKSGNFTPMGVTKAVTKAAGKQKKKSLFSGVMDEFLDDIGIRDIQDEFTEMGNEFREEFGLKTKMTHAERKELEELEEKRRKQEIQQQKNSTIQNRVNQQKAMIDAKKAGPTIKQAEETSKMSVKEQMDLLQQIKSLLDAGVLTQEEFDKKKQEILNS</sequence>
<keyword evidence="3" id="KW-1185">Reference proteome</keyword>
<reference evidence="2 3" key="1">
    <citation type="submission" date="2017-05" db="EMBL/GenBank/DDBJ databases">
        <title>Butyricicoccus porcorum sp. nov. a butyrate-producing bacterium from the swine intestinal tract.</title>
        <authorList>
            <person name="Trachsel J."/>
            <person name="Humphrey S."/>
            <person name="Allen H.K."/>
        </authorList>
    </citation>
    <scope>NUCLEOTIDE SEQUENCE [LARGE SCALE GENOMIC DNA]</scope>
    <source>
        <strain evidence="2">BB10</strain>
    </source>
</reference>
<gene>
    <name evidence="2" type="ORF">CBW42_04770</name>
</gene>
<comment type="caution">
    <text evidence="2">The sequence shown here is derived from an EMBL/GenBank/DDBJ whole genome shotgun (WGS) entry which is preliminary data.</text>
</comment>
<dbReference type="EMBL" id="NHOC01000004">
    <property type="protein sequence ID" value="OUM20904.1"/>
    <property type="molecule type" value="Genomic_DNA"/>
</dbReference>
<name>A0A252F567_9FIRM</name>
<organism evidence="2 3">
    <name type="scientific">Butyricicoccus porcorum</name>
    <dbReference type="NCBI Taxonomy" id="1945634"/>
    <lineage>
        <taxon>Bacteria</taxon>
        <taxon>Bacillati</taxon>
        <taxon>Bacillota</taxon>
        <taxon>Clostridia</taxon>
        <taxon>Eubacteriales</taxon>
        <taxon>Butyricicoccaceae</taxon>
        <taxon>Butyricicoccus</taxon>
    </lineage>
</organism>